<dbReference type="Gene3D" id="3.40.50.1820">
    <property type="entry name" value="alpha/beta hydrolase"/>
    <property type="match status" value="3"/>
</dbReference>
<name>A0A1C7LPW2_GRIFR</name>
<dbReference type="OrthoDB" id="94039at2759"/>
<sequence length="435" mass="48675">MLLNSRLHEYSRTWAPVIQRLLSEIAASSSPLYVNEIWALDCVQHGDSGLLNADALEDTFDCAGYARDLVNFLLHYLPEDTSPAGRMSANLSRLPESVTDRRKIHGFSNRTVVGEDATRDIHKSGYYRSWDTKCLQQFLKYAIIRTSDGKFRLKTHPYFESLMMYERLMVYEAWELLDKINPSIALHWVWGATSGDTGPSCIFAVASAIEARRFTILPPQNTRIARDAPAADHLARPALFCTDFSPRRIIPAHLVPAPPKLKRAAENRYVRRHGQKNGVKLLFIHANGFPNEIWETTLLHLIASNHPQCAIDGIRVWEAINHGDASLVNAQNICTLYESRDILHFFMRYLPCSLVDMSSGSSLSRRASLAGYFSNLPIRLCLAGLCLAGLCLAGLRSRKSTASPAHAQDSSSCTAYVVYQHPTIIRDADATANFP</sequence>
<accession>A0A1C7LPW2</accession>
<evidence type="ECO:0000313" key="2">
    <source>
        <dbReference type="Proteomes" id="UP000092993"/>
    </source>
</evidence>
<evidence type="ECO:0000313" key="1">
    <source>
        <dbReference type="EMBL" id="OBZ66801.1"/>
    </source>
</evidence>
<reference evidence="1 2" key="1">
    <citation type="submission" date="2016-03" db="EMBL/GenBank/DDBJ databases">
        <title>Whole genome sequencing of Grifola frondosa 9006-11.</title>
        <authorList>
            <person name="Min B."/>
            <person name="Park H."/>
            <person name="Kim J.-G."/>
            <person name="Cho H."/>
            <person name="Oh Y.-L."/>
            <person name="Kong W.-S."/>
            <person name="Choi I.-G."/>
        </authorList>
    </citation>
    <scope>NUCLEOTIDE SEQUENCE [LARGE SCALE GENOMIC DNA]</scope>
    <source>
        <strain evidence="1 2">9006-11</strain>
    </source>
</reference>
<gene>
    <name evidence="1" type="ORF">A0H81_13352</name>
</gene>
<organism evidence="1 2">
    <name type="scientific">Grifola frondosa</name>
    <name type="common">Maitake</name>
    <name type="synonym">Polyporus frondosus</name>
    <dbReference type="NCBI Taxonomy" id="5627"/>
    <lineage>
        <taxon>Eukaryota</taxon>
        <taxon>Fungi</taxon>
        <taxon>Dikarya</taxon>
        <taxon>Basidiomycota</taxon>
        <taxon>Agaricomycotina</taxon>
        <taxon>Agaricomycetes</taxon>
        <taxon>Polyporales</taxon>
        <taxon>Grifolaceae</taxon>
        <taxon>Grifola</taxon>
    </lineage>
</organism>
<keyword evidence="2" id="KW-1185">Reference proteome</keyword>
<dbReference type="Proteomes" id="UP000092993">
    <property type="component" value="Unassembled WGS sequence"/>
</dbReference>
<dbReference type="InterPro" id="IPR029058">
    <property type="entry name" value="AB_hydrolase_fold"/>
</dbReference>
<protein>
    <submittedName>
        <fullName evidence="1">Uncharacterized protein</fullName>
    </submittedName>
</protein>
<dbReference type="STRING" id="5627.A0A1C7LPW2"/>
<comment type="caution">
    <text evidence="1">The sequence shown here is derived from an EMBL/GenBank/DDBJ whole genome shotgun (WGS) entry which is preliminary data.</text>
</comment>
<proteinExistence type="predicted"/>
<dbReference type="AlphaFoldDB" id="A0A1C7LPW2"/>
<dbReference type="EMBL" id="LUGG01000027">
    <property type="protein sequence ID" value="OBZ66801.1"/>
    <property type="molecule type" value="Genomic_DNA"/>
</dbReference>